<dbReference type="SUPFAM" id="SSF52047">
    <property type="entry name" value="RNI-like"/>
    <property type="match status" value="1"/>
</dbReference>
<reference evidence="2 3" key="1">
    <citation type="journal article" date="2016" name="Front. Microbiol.">
        <title>Genome and transcriptome sequences reveal the specific parasitism of the nematophagous Purpureocillium lilacinum 36-1.</title>
        <authorList>
            <person name="Xie J."/>
            <person name="Li S."/>
            <person name="Mo C."/>
            <person name="Xiao X."/>
            <person name="Peng D."/>
            <person name="Wang G."/>
            <person name="Xiao Y."/>
        </authorList>
    </citation>
    <scope>NUCLEOTIDE SEQUENCE [LARGE SCALE GENOMIC DNA]</scope>
    <source>
        <strain evidence="2 3">36-1</strain>
    </source>
</reference>
<sequence length="558" mass="61548">MQPWRAVTGMWWADHADFCRSRTRSISTSEIVPGYAWFVLSDYTATAFPPIYPFVPPVSKLQQALHVLPSVFDIWYFRNSRVRLCSHDDVVRTITVRDQDLAGSLGCSDGSSRADFVDTSFMLLATNARQVGLIVACRRRVPPGPSPAHIATCSLRPASGPTSTAMPPIRTAKKSSSRTQKERQHGKESHSSTKGSSGCLRTWLHVLSTEACASTATTPIANPLLADTAIPQSAAPAPAPEAHPKEHMNAFDLLKPSDGPTASSRGECEVHFRADKDWEESWQSRPPNVKPSVRVDYMYAYILTPGTSSRHADQLSGLGPGIRPRLTHFEFTLSDVSYTAHNANELTDDAAIRLARLFPSLRVVKLQGADHTRLTDATLIAFLSNCPHLTFIEVSGLKAAGAIHDSSFDALRRHPSWAPKLKTLRVSPCWESTRKDEDQWMKAMRALSKERQSLLVEIVRVSETKKRGDWELETYGESAADLSDLLLKADMSTTNAMPRPSTLGRLCRRFMAPGPANHSQTSSRDDVVRDRIGNVLFITARVLPGTTFAVIPCSCKAY</sequence>
<organism evidence="2 3">
    <name type="scientific">Purpureocillium lilacinum</name>
    <name type="common">Paecilomyces lilacinus</name>
    <dbReference type="NCBI Taxonomy" id="33203"/>
    <lineage>
        <taxon>Eukaryota</taxon>
        <taxon>Fungi</taxon>
        <taxon>Dikarya</taxon>
        <taxon>Ascomycota</taxon>
        <taxon>Pezizomycotina</taxon>
        <taxon>Sordariomycetes</taxon>
        <taxon>Hypocreomycetidae</taxon>
        <taxon>Hypocreales</taxon>
        <taxon>Ophiocordycipitaceae</taxon>
        <taxon>Purpureocillium</taxon>
    </lineage>
</organism>
<evidence type="ECO:0000256" key="1">
    <source>
        <dbReference type="SAM" id="MobiDB-lite"/>
    </source>
</evidence>
<evidence type="ECO:0000313" key="2">
    <source>
        <dbReference type="EMBL" id="PWI65623.1"/>
    </source>
</evidence>
<gene>
    <name evidence="2" type="ORF">PCL_06828</name>
</gene>
<evidence type="ECO:0000313" key="3">
    <source>
        <dbReference type="Proteomes" id="UP000245956"/>
    </source>
</evidence>
<dbReference type="Proteomes" id="UP000245956">
    <property type="component" value="Unassembled WGS sequence"/>
</dbReference>
<feature type="region of interest" description="Disordered" evidence="1">
    <location>
        <begin position="148"/>
        <end position="197"/>
    </location>
</feature>
<name>A0A2U3DTP0_PURLI</name>
<protein>
    <submittedName>
        <fullName evidence="2">Uncharacterized protein</fullName>
    </submittedName>
</protein>
<dbReference type="Gene3D" id="3.80.10.10">
    <property type="entry name" value="Ribonuclease Inhibitor"/>
    <property type="match status" value="1"/>
</dbReference>
<dbReference type="InterPro" id="IPR032675">
    <property type="entry name" value="LRR_dom_sf"/>
</dbReference>
<proteinExistence type="predicted"/>
<dbReference type="EMBL" id="LCWV01000031">
    <property type="protein sequence ID" value="PWI65623.1"/>
    <property type="molecule type" value="Genomic_DNA"/>
</dbReference>
<feature type="compositionally biased region" description="Basic and acidic residues" evidence="1">
    <location>
        <begin position="179"/>
        <end position="191"/>
    </location>
</feature>
<comment type="caution">
    <text evidence="2">The sequence shown here is derived from an EMBL/GenBank/DDBJ whole genome shotgun (WGS) entry which is preliminary data.</text>
</comment>
<dbReference type="AlphaFoldDB" id="A0A2U3DTP0"/>
<accession>A0A2U3DTP0</accession>